<reference evidence="2" key="1">
    <citation type="journal article" date="2015" name="Genome Biol. Evol.">
        <title>Organellar Genomes of White Spruce (Picea glauca): Assembly and Annotation.</title>
        <authorList>
            <person name="Jackman S.D."/>
            <person name="Warren R.L."/>
            <person name="Gibb E.A."/>
            <person name="Vandervalk B.P."/>
            <person name="Mohamadi H."/>
            <person name="Chu J."/>
            <person name="Raymond A."/>
            <person name="Pleasance S."/>
            <person name="Coope R."/>
            <person name="Wildung M.R."/>
            <person name="Ritland C.E."/>
            <person name="Bousquet J."/>
            <person name="Jones S.J."/>
            <person name="Bohlmann J."/>
            <person name="Birol I."/>
        </authorList>
    </citation>
    <scope>NUCLEOTIDE SEQUENCE [LARGE SCALE GENOMIC DNA]</scope>
    <source>
        <tissue evidence="2">Flushing bud</tissue>
    </source>
</reference>
<protein>
    <submittedName>
        <fullName evidence="2">Uncharacterized protein</fullName>
    </submittedName>
</protein>
<dbReference type="EMBL" id="LKAM01000008">
    <property type="protein sequence ID" value="KUM47134.1"/>
    <property type="molecule type" value="Genomic_DNA"/>
</dbReference>
<evidence type="ECO:0000313" key="2">
    <source>
        <dbReference type="EMBL" id="KUM47134.1"/>
    </source>
</evidence>
<geneLocation type="mitochondrion" evidence="2"/>
<accession>A0A101LXF5</accession>
<keyword evidence="2" id="KW-0496">Mitochondrion</keyword>
<gene>
    <name evidence="2" type="ORF">ABT39_MTgene6140</name>
</gene>
<sequence length="69" mass="7932">MSPFSISSYRIHYSFTSLNDILPAQNKGLSLYMKHYSKLAYQQVTYSESSPRQMGQGSEKDQEWCSENG</sequence>
<evidence type="ECO:0000256" key="1">
    <source>
        <dbReference type="SAM" id="MobiDB-lite"/>
    </source>
</evidence>
<name>A0A101LXF5_PICGL</name>
<dbReference type="AlphaFoldDB" id="A0A101LXF5"/>
<organism evidence="2">
    <name type="scientific">Picea glauca</name>
    <name type="common">White spruce</name>
    <name type="synonym">Pinus glauca</name>
    <dbReference type="NCBI Taxonomy" id="3330"/>
    <lineage>
        <taxon>Eukaryota</taxon>
        <taxon>Viridiplantae</taxon>
        <taxon>Streptophyta</taxon>
        <taxon>Embryophyta</taxon>
        <taxon>Tracheophyta</taxon>
        <taxon>Spermatophyta</taxon>
        <taxon>Pinopsida</taxon>
        <taxon>Pinidae</taxon>
        <taxon>Conifers I</taxon>
        <taxon>Pinales</taxon>
        <taxon>Pinaceae</taxon>
        <taxon>Picea</taxon>
    </lineage>
</organism>
<comment type="caution">
    <text evidence="2">The sequence shown here is derived from an EMBL/GenBank/DDBJ whole genome shotgun (WGS) entry which is preliminary data.</text>
</comment>
<feature type="region of interest" description="Disordered" evidence="1">
    <location>
        <begin position="48"/>
        <end position="69"/>
    </location>
</feature>
<proteinExistence type="predicted"/>